<dbReference type="GO" id="GO:0001508">
    <property type="term" value="P:action potential"/>
    <property type="evidence" value="ECO:0007669"/>
    <property type="project" value="TreeGrafter"/>
</dbReference>
<evidence type="ECO:0000256" key="9">
    <source>
        <dbReference type="SAM" id="Phobius"/>
    </source>
</evidence>
<keyword evidence="3 9" id="KW-0812">Transmembrane</keyword>
<dbReference type="Proteomes" id="UP000321523">
    <property type="component" value="Unassembled WGS sequence"/>
</dbReference>
<evidence type="ECO:0000256" key="2">
    <source>
        <dbReference type="ARBA" id="ARBA00022448"/>
    </source>
</evidence>
<evidence type="ECO:0000313" key="11">
    <source>
        <dbReference type="EMBL" id="GEO40499.1"/>
    </source>
</evidence>
<proteinExistence type="predicted"/>
<evidence type="ECO:0000259" key="10">
    <source>
        <dbReference type="Pfam" id="PF07885"/>
    </source>
</evidence>
<feature type="transmembrane region" description="Helical" evidence="9">
    <location>
        <begin position="177"/>
        <end position="199"/>
    </location>
</feature>
<sequence>MADLFQDPARGANRRRSGSVDGFKSRRRAGQHGWLSAVIFTGVLLGLIALSIKTVAGDLAFVLLAAVAVVVYLVHRLFPGGEFFTIALANFIGIYASIFVLFIEGNFKAVTSLMQACGFILPLAAFVGGAYWRRHTIRTIVLTEDVRSGPRFNRIFIWILPVFAIGALTFLMPVHDIAPTVVTELFFVAMLAISVVVLLVSRDISIFLLDTGLLFEGFFQAAARLVTPAFAFLTFYSLLVIVFASLYTILDRFTDPPNFMIDGRPRDITFPESLYFSLVTLSTVGYGDIQPHTGFARLITATEILLGVLLLLFGFSAIISHRSDWRSPDDPG</sequence>
<protein>
    <recommendedName>
        <fullName evidence="10">Potassium channel domain-containing protein</fullName>
    </recommendedName>
</protein>
<keyword evidence="5" id="KW-0406">Ion transport</keyword>
<keyword evidence="2" id="KW-0813">Transport</keyword>
<keyword evidence="4 9" id="KW-1133">Transmembrane helix</keyword>
<comment type="caution">
    <text evidence="11">The sequence shown here is derived from an EMBL/GenBank/DDBJ whole genome shotgun (WGS) entry which is preliminary data.</text>
</comment>
<feature type="domain" description="Potassium channel" evidence="10">
    <location>
        <begin position="237"/>
        <end position="318"/>
    </location>
</feature>
<feature type="region of interest" description="Disordered" evidence="8">
    <location>
        <begin position="1"/>
        <end position="24"/>
    </location>
</feature>
<evidence type="ECO:0000256" key="8">
    <source>
        <dbReference type="SAM" id="MobiDB-lite"/>
    </source>
</evidence>
<evidence type="ECO:0000256" key="4">
    <source>
        <dbReference type="ARBA" id="ARBA00022989"/>
    </source>
</evidence>
<evidence type="ECO:0000256" key="6">
    <source>
        <dbReference type="ARBA" id="ARBA00023136"/>
    </source>
</evidence>
<evidence type="ECO:0000256" key="7">
    <source>
        <dbReference type="ARBA" id="ARBA00023303"/>
    </source>
</evidence>
<gene>
    <name evidence="11" type="ORF">SAE02_46470</name>
</gene>
<keyword evidence="12" id="KW-1185">Reference proteome</keyword>
<dbReference type="GO" id="GO:0008076">
    <property type="term" value="C:voltage-gated potassium channel complex"/>
    <property type="evidence" value="ECO:0007669"/>
    <property type="project" value="InterPro"/>
</dbReference>
<evidence type="ECO:0000256" key="3">
    <source>
        <dbReference type="ARBA" id="ARBA00022692"/>
    </source>
</evidence>
<feature type="transmembrane region" description="Helical" evidence="9">
    <location>
        <begin position="83"/>
        <end position="103"/>
    </location>
</feature>
<evidence type="ECO:0000256" key="5">
    <source>
        <dbReference type="ARBA" id="ARBA00023065"/>
    </source>
</evidence>
<dbReference type="PANTHER" id="PTHR11537">
    <property type="entry name" value="VOLTAGE-GATED POTASSIUM CHANNEL"/>
    <property type="match status" value="1"/>
</dbReference>
<dbReference type="RefSeq" id="WP_052831280.1">
    <property type="nucleotide sequence ID" value="NZ_BJYZ01000021.1"/>
</dbReference>
<accession>A0A512DVJ9</accession>
<feature type="transmembrane region" description="Helical" evidence="9">
    <location>
        <begin position="295"/>
        <end position="319"/>
    </location>
</feature>
<dbReference type="GO" id="GO:0005249">
    <property type="term" value="F:voltage-gated potassium channel activity"/>
    <property type="evidence" value="ECO:0007669"/>
    <property type="project" value="InterPro"/>
</dbReference>
<dbReference type="Pfam" id="PF07885">
    <property type="entry name" value="Ion_trans_2"/>
    <property type="match status" value="1"/>
</dbReference>
<dbReference type="InterPro" id="IPR028325">
    <property type="entry name" value="VG_K_chnl"/>
</dbReference>
<feature type="transmembrane region" description="Helical" evidence="9">
    <location>
        <begin position="109"/>
        <end position="132"/>
    </location>
</feature>
<dbReference type="EMBL" id="BJYZ01000021">
    <property type="protein sequence ID" value="GEO40499.1"/>
    <property type="molecule type" value="Genomic_DNA"/>
</dbReference>
<evidence type="ECO:0000256" key="1">
    <source>
        <dbReference type="ARBA" id="ARBA00004141"/>
    </source>
</evidence>
<name>A0A512DVJ9_9PROT</name>
<keyword evidence="6 9" id="KW-0472">Membrane</keyword>
<keyword evidence="7" id="KW-0407">Ion channel</keyword>
<dbReference type="AlphaFoldDB" id="A0A512DVJ9"/>
<feature type="transmembrane region" description="Helical" evidence="9">
    <location>
        <begin position="59"/>
        <end position="78"/>
    </location>
</feature>
<feature type="transmembrane region" description="Helical" evidence="9">
    <location>
        <begin position="152"/>
        <end position="171"/>
    </location>
</feature>
<dbReference type="OrthoDB" id="2974133at2"/>
<feature type="transmembrane region" description="Helical" evidence="9">
    <location>
        <begin position="34"/>
        <end position="53"/>
    </location>
</feature>
<reference evidence="11 12" key="1">
    <citation type="submission" date="2019-07" db="EMBL/GenBank/DDBJ databases">
        <title>Whole genome shotgun sequence of Skermanella aerolata NBRC 106429.</title>
        <authorList>
            <person name="Hosoyama A."/>
            <person name="Uohara A."/>
            <person name="Ohji S."/>
            <person name="Ichikawa N."/>
        </authorList>
    </citation>
    <scope>NUCLEOTIDE SEQUENCE [LARGE SCALE GENOMIC DNA]</scope>
    <source>
        <strain evidence="11 12">NBRC 106429</strain>
    </source>
</reference>
<dbReference type="PANTHER" id="PTHR11537:SF254">
    <property type="entry name" value="POTASSIUM VOLTAGE-GATED CHANNEL PROTEIN SHAB"/>
    <property type="match status" value="1"/>
</dbReference>
<comment type="subcellular location">
    <subcellularLocation>
        <location evidence="1">Membrane</location>
        <topology evidence="1">Multi-pass membrane protein</topology>
    </subcellularLocation>
</comment>
<organism evidence="11 12">
    <name type="scientific">Skermanella aerolata</name>
    <dbReference type="NCBI Taxonomy" id="393310"/>
    <lineage>
        <taxon>Bacteria</taxon>
        <taxon>Pseudomonadati</taxon>
        <taxon>Pseudomonadota</taxon>
        <taxon>Alphaproteobacteria</taxon>
        <taxon>Rhodospirillales</taxon>
        <taxon>Azospirillaceae</taxon>
        <taxon>Skermanella</taxon>
    </lineage>
</organism>
<evidence type="ECO:0000313" key="12">
    <source>
        <dbReference type="Proteomes" id="UP000321523"/>
    </source>
</evidence>
<dbReference type="InterPro" id="IPR013099">
    <property type="entry name" value="K_chnl_dom"/>
</dbReference>
<feature type="transmembrane region" description="Helical" evidence="9">
    <location>
        <begin position="229"/>
        <end position="250"/>
    </location>
</feature>
<dbReference type="SUPFAM" id="SSF81324">
    <property type="entry name" value="Voltage-gated potassium channels"/>
    <property type="match status" value="1"/>
</dbReference>
<dbReference type="Gene3D" id="1.10.287.70">
    <property type="match status" value="1"/>
</dbReference>